<dbReference type="EMBL" id="MAXA01000047">
    <property type="protein sequence ID" value="OHV42192.1"/>
    <property type="molecule type" value="Genomic_DNA"/>
</dbReference>
<sequence>MVSIAHHLNRILSVYRPSTTDDGYGGQDVSLDLVAGDLPAKVDQPGAAEQEIAAQWGATITHVGYVLPGADVLRGDELRGDDGYGVIEVFRVQYAIRPSQPRYLKLGLFRRQAEPANEVS</sequence>
<dbReference type="OrthoDB" id="3433293at2"/>
<evidence type="ECO:0000313" key="1">
    <source>
        <dbReference type="EMBL" id="OHV42192.1"/>
    </source>
</evidence>
<name>A0A1S1RAA8_9ACTN</name>
<comment type="caution">
    <text evidence="1">The sequence shown here is derived from an EMBL/GenBank/DDBJ whole genome shotgun (WGS) entry which is preliminary data.</text>
</comment>
<protein>
    <submittedName>
        <fullName evidence="1">Uncharacterized protein</fullName>
    </submittedName>
</protein>
<reference evidence="2" key="1">
    <citation type="submission" date="2016-07" db="EMBL/GenBank/DDBJ databases">
        <title>Frankia sp. NRRL B-16219 Genome sequencing.</title>
        <authorList>
            <person name="Ghodhbane-Gtari F."/>
            <person name="Swanson E."/>
            <person name="Gueddou A."/>
            <person name="Louati M."/>
            <person name="Nouioui I."/>
            <person name="Hezbri K."/>
            <person name="Abebe-Akele F."/>
            <person name="Simpson S."/>
            <person name="Morris K."/>
            <person name="Thomas K."/>
            <person name="Gtari M."/>
            <person name="Tisa L.S."/>
        </authorList>
    </citation>
    <scope>NUCLEOTIDE SEQUENCE [LARGE SCALE GENOMIC DNA]</scope>
    <source>
        <strain evidence="2">NRRL B-16219</strain>
    </source>
</reference>
<proteinExistence type="predicted"/>
<organism evidence="1 2">
    <name type="scientific">Parafrankia soli</name>
    <dbReference type="NCBI Taxonomy" id="2599596"/>
    <lineage>
        <taxon>Bacteria</taxon>
        <taxon>Bacillati</taxon>
        <taxon>Actinomycetota</taxon>
        <taxon>Actinomycetes</taxon>
        <taxon>Frankiales</taxon>
        <taxon>Frankiaceae</taxon>
        <taxon>Parafrankia</taxon>
    </lineage>
</organism>
<dbReference type="AlphaFoldDB" id="A0A1S1RAA8"/>
<accession>A0A1S1RAA8</accession>
<dbReference type="Proteomes" id="UP000179769">
    <property type="component" value="Unassembled WGS sequence"/>
</dbReference>
<gene>
    <name evidence="1" type="ORF">BBK14_11260</name>
</gene>
<dbReference type="RefSeq" id="WP_071060213.1">
    <property type="nucleotide sequence ID" value="NZ_MAXA01000047.1"/>
</dbReference>
<keyword evidence="2" id="KW-1185">Reference proteome</keyword>
<evidence type="ECO:0000313" key="2">
    <source>
        <dbReference type="Proteomes" id="UP000179769"/>
    </source>
</evidence>